<feature type="transmembrane region" description="Helical" evidence="7">
    <location>
        <begin position="63"/>
        <end position="80"/>
    </location>
</feature>
<keyword evidence="6 7" id="KW-0472">Membrane</keyword>
<comment type="caution">
    <text evidence="9">The sequence shown here is derived from an EMBL/GenBank/DDBJ whole genome shotgun (WGS) entry which is preliminary data.</text>
</comment>
<dbReference type="Proteomes" id="UP000607559">
    <property type="component" value="Unassembled WGS sequence"/>
</dbReference>
<dbReference type="PANTHER" id="PTHR33778">
    <property type="entry name" value="PROTEIN MGTC"/>
    <property type="match status" value="1"/>
</dbReference>
<feature type="transmembrane region" description="Helical" evidence="7">
    <location>
        <begin position="96"/>
        <end position="129"/>
    </location>
</feature>
<keyword evidence="5 7" id="KW-1133">Transmembrane helix</keyword>
<accession>A0A8J2XQT8</accession>
<evidence type="ECO:0000259" key="8">
    <source>
        <dbReference type="Pfam" id="PF02308"/>
    </source>
</evidence>
<comment type="subcellular location">
    <subcellularLocation>
        <location evidence="1">Cell membrane</location>
        <topology evidence="1">Multi-pass membrane protein</topology>
    </subcellularLocation>
</comment>
<protein>
    <submittedName>
        <fullName evidence="9">Magnesium transporter MgtC</fullName>
    </submittedName>
</protein>
<keyword evidence="4 7" id="KW-0812">Transmembrane</keyword>
<evidence type="ECO:0000256" key="6">
    <source>
        <dbReference type="ARBA" id="ARBA00023136"/>
    </source>
</evidence>
<comment type="similarity">
    <text evidence="2">Belongs to the MgtC/SapB family.</text>
</comment>
<evidence type="ECO:0000256" key="1">
    <source>
        <dbReference type="ARBA" id="ARBA00004651"/>
    </source>
</evidence>
<gene>
    <name evidence="9" type="ORF">GCM10011511_06820</name>
</gene>
<evidence type="ECO:0000313" key="9">
    <source>
        <dbReference type="EMBL" id="GGA86402.1"/>
    </source>
</evidence>
<keyword evidence="10" id="KW-1185">Reference proteome</keyword>
<evidence type="ECO:0000256" key="5">
    <source>
        <dbReference type="ARBA" id="ARBA00022989"/>
    </source>
</evidence>
<dbReference type="AlphaFoldDB" id="A0A8J2XQT8"/>
<dbReference type="InterPro" id="IPR003416">
    <property type="entry name" value="MgtC/SapB/SrpB/YhiD_fam"/>
</dbReference>
<feature type="domain" description="MgtC/SapB/SrpB/YhiD N-terminal" evidence="8">
    <location>
        <begin position="11"/>
        <end position="134"/>
    </location>
</feature>
<feature type="transmembrane region" description="Helical" evidence="7">
    <location>
        <begin position="32"/>
        <end position="51"/>
    </location>
</feature>
<proteinExistence type="inferred from homology"/>
<keyword evidence="3" id="KW-1003">Cell membrane</keyword>
<dbReference type="Pfam" id="PF02308">
    <property type="entry name" value="MgtC"/>
    <property type="match status" value="1"/>
</dbReference>
<evidence type="ECO:0000256" key="4">
    <source>
        <dbReference type="ARBA" id="ARBA00022692"/>
    </source>
</evidence>
<dbReference type="RefSeq" id="WP_229688749.1">
    <property type="nucleotide sequence ID" value="NZ_BMJC01000001.1"/>
</dbReference>
<organism evidence="9 10">
    <name type="scientific">Puia dinghuensis</name>
    <dbReference type="NCBI Taxonomy" id="1792502"/>
    <lineage>
        <taxon>Bacteria</taxon>
        <taxon>Pseudomonadati</taxon>
        <taxon>Bacteroidota</taxon>
        <taxon>Chitinophagia</taxon>
        <taxon>Chitinophagales</taxon>
        <taxon>Chitinophagaceae</taxon>
        <taxon>Puia</taxon>
    </lineage>
</organism>
<evidence type="ECO:0000313" key="10">
    <source>
        <dbReference type="Proteomes" id="UP000607559"/>
    </source>
</evidence>
<dbReference type="EMBL" id="BMJC01000001">
    <property type="protein sequence ID" value="GGA86402.1"/>
    <property type="molecule type" value="Genomic_DNA"/>
</dbReference>
<evidence type="ECO:0000256" key="3">
    <source>
        <dbReference type="ARBA" id="ARBA00022475"/>
    </source>
</evidence>
<reference evidence="9" key="1">
    <citation type="journal article" date="2014" name="Int. J. Syst. Evol. Microbiol.">
        <title>Complete genome sequence of Corynebacterium casei LMG S-19264T (=DSM 44701T), isolated from a smear-ripened cheese.</title>
        <authorList>
            <consortium name="US DOE Joint Genome Institute (JGI-PGF)"/>
            <person name="Walter F."/>
            <person name="Albersmeier A."/>
            <person name="Kalinowski J."/>
            <person name="Ruckert C."/>
        </authorList>
    </citation>
    <scope>NUCLEOTIDE SEQUENCE</scope>
    <source>
        <strain evidence="9">CGMCC 1.15448</strain>
    </source>
</reference>
<dbReference type="PANTHER" id="PTHR33778:SF1">
    <property type="entry name" value="MAGNESIUM TRANSPORTER YHID-RELATED"/>
    <property type="match status" value="1"/>
</dbReference>
<dbReference type="PRINTS" id="PR01837">
    <property type="entry name" value="MGTCSAPBPROT"/>
</dbReference>
<reference evidence="9" key="2">
    <citation type="submission" date="2020-09" db="EMBL/GenBank/DDBJ databases">
        <authorList>
            <person name="Sun Q."/>
            <person name="Zhou Y."/>
        </authorList>
    </citation>
    <scope>NUCLEOTIDE SEQUENCE</scope>
    <source>
        <strain evidence="9">CGMCC 1.15448</strain>
    </source>
</reference>
<dbReference type="InterPro" id="IPR049177">
    <property type="entry name" value="MgtC_SapB_SrpB_YhiD_N"/>
</dbReference>
<name>A0A8J2XQT8_9BACT</name>
<dbReference type="GO" id="GO:0005886">
    <property type="term" value="C:plasma membrane"/>
    <property type="evidence" value="ECO:0007669"/>
    <property type="project" value="UniProtKB-SubCell"/>
</dbReference>
<sequence length="214" mass="23554">MAATQDILLKLILSLVIGGALGAEREYRSKSAGFRTITLICLGATIFTIFSQIIGGSSNPDRIASNIVTGIGFVGAGVIFKGDSTSKVNGITTAAMIWVTAALGVAIGAGYLLIAGITTLMILVVLFAFSLVEERIDSFNQLRNYRIVCPFENETLHRYETLFKSHHLRFKRTRQGKSAENLLTGEWLVQGSEKNHRHVIHELMRDPTVRELEF</sequence>
<evidence type="ECO:0000256" key="7">
    <source>
        <dbReference type="SAM" id="Phobius"/>
    </source>
</evidence>
<evidence type="ECO:0000256" key="2">
    <source>
        <dbReference type="ARBA" id="ARBA00009298"/>
    </source>
</evidence>